<sequence>MTVSGAWRRAAQGAMLLGDDGEVRPTIFAEMSGLAVRHGAINLGQGFPDEDGPTEVLEAAQRAIRDGHNQYAPAMGVPVLREAIADHRERFWGLSADPDREVLVTAGATEALTATLLALLEPGDEVVTFEPFYDLYAAVVALAGATLRPVPLLAPEFEPDLDRLRDSFTDRTRIVLVNNPHNPTGAMLSKEALQLIAELAERHDAVIVADEVYEHLGFESKHTPIATIAGAAERTVSISSAAKTFNVTGWKIGWLVASPALVEAIVAVKQWLTYVNGTPFQHGVAVGLGLPDEFFSGVASSLAHKRNVLSAGLREAGFSVSPSAGGYFVVADATPLGYSDAATLCRELPERAGVAAIPLSAFVTPENRAPYESLVRFAFCKRIDVLESAAARLASMG</sequence>
<evidence type="ECO:0000256" key="5">
    <source>
        <dbReference type="ARBA" id="ARBA00022898"/>
    </source>
</evidence>
<reference evidence="7 8" key="1">
    <citation type="submission" date="2023-04" db="EMBL/GenBank/DDBJ databases">
        <title>Klugiella caeni sp. nov. isolated from the sludge of biochemical tank.</title>
        <authorList>
            <person name="Geng K."/>
        </authorList>
    </citation>
    <scope>NUCLEOTIDE SEQUENCE [LARGE SCALE GENOMIC DNA]</scope>
    <source>
        <strain evidence="7 8">YN-L-19</strain>
    </source>
</reference>
<dbReference type="GO" id="GO:0016212">
    <property type="term" value="F:kynurenine-oxoglutarate transaminase activity"/>
    <property type="evidence" value="ECO:0007669"/>
    <property type="project" value="TreeGrafter"/>
</dbReference>
<accession>A0AAW6T647</accession>
<dbReference type="EMBL" id="JASATX010000001">
    <property type="protein sequence ID" value="MDI2097555.1"/>
    <property type="molecule type" value="Genomic_DNA"/>
</dbReference>
<keyword evidence="8" id="KW-1185">Reference proteome</keyword>
<name>A0AAW6T647_9MICO</name>
<dbReference type="InterPro" id="IPR015421">
    <property type="entry name" value="PyrdxlP-dep_Trfase_major"/>
</dbReference>
<dbReference type="PANTHER" id="PTHR43807:SF20">
    <property type="entry name" value="FI04487P"/>
    <property type="match status" value="1"/>
</dbReference>
<proteinExistence type="inferred from homology"/>
<evidence type="ECO:0000256" key="3">
    <source>
        <dbReference type="ARBA" id="ARBA00022576"/>
    </source>
</evidence>
<dbReference type="FunFam" id="3.40.640.10:FF:000033">
    <property type="entry name" value="Aspartate aminotransferase"/>
    <property type="match status" value="1"/>
</dbReference>
<comment type="similarity">
    <text evidence="2">Belongs to the class-I pyridoxal-phosphate-dependent aminotransferase family.</text>
</comment>
<dbReference type="CDD" id="cd00609">
    <property type="entry name" value="AAT_like"/>
    <property type="match status" value="1"/>
</dbReference>
<evidence type="ECO:0000259" key="6">
    <source>
        <dbReference type="Pfam" id="PF00155"/>
    </source>
</evidence>
<feature type="domain" description="Aminotransferase class I/classII large" evidence="6">
    <location>
        <begin position="41"/>
        <end position="381"/>
    </location>
</feature>
<dbReference type="Pfam" id="PF00155">
    <property type="entry name" value="Aminotran_1_2"/>
    <property type="match status" value="1"/>
</dbReference>
<dbReference type="SUPFAM" id="SSF53383">
    <property type="entry name" value="PLP-dependent transferases"/>
    <property type="match status" value="1"/>
</dbReference>
<dbReference type="InterPro" id="IPR051326">
    <property type="entry name" value="Kynurenine-oxoglutarate_AT"/>
</dbReference>
<evidence type="ECO:0000256" key="2">
    <source>
        <dbReference type="ARBA" id="ARBA00007441"/>
    </source>
</evidence>
<organism evidence="7 8">
    <name type="scientific">Ruicaihuangia caeni</name>
    <dbReference type="NCBI Taxonomy" id="3042517"/>
    <lineage>
        <taxon>Bacteria</taxon>
        <taxon>Bacillati</taxon>
        <taxon>Actinomycetota</taxon>
        <taxon>Actinomycetes</taxon>
        <taxon>Micrococcales</taxon>
        <taxon>Microbacteriaceae</taxon>
        <taxon>Ruicaihuangia</taxon>
    </lineage>
</organism>
<dbReference type="RefSeq" id="WP_281487345.1">
    <property type="nucleotide sequence ID" value="NZ_CP159582.1"/>
</dbReference>
<dbReference type="PANTHER" id="PTHR43807">
    <property type="entry name" value="FI04487P"/>
    <property type="match status" value="1"/>
</dbReference>
<comment type="caution">
    <text evidence="7">The sequence shown here is derived from an EMBL/GenBank/DDBJ whole genome shotgun (WGS) entry which is preliminary data.</text>
</comment>
<evidence type="ECO:0000256" key="1">
    <source>
        <dbReference type="ARBA" id="ARBA00001933"/>
    </source>
</evidence>
<keyword evidence="3 7" id="KW-0032">Aminotransferase</keyword>
<dbReference type="InterPro" id="IPR004839">
    <property type="entry name" value="Aminotransferase_I/II_large"/>
</dbReference>
<gene>
    <name evidence="7" type="ORF">QF206_01050</name>
</gene>
<dbReference type="Gene3D" id="3.90.1150.10">
    <property type="entry name" value="Aspartate Aminotransferase, domain 1"/>
    <property type="match status" value="1"/>
</dbReference>
<evidence type="ECO:0000313" key="7">
    <source>
        <dbReference type="EMBL" id="MDI2097555.1"/>
    </source>
</evidence>
<dbReference type="InterPro" id="IPR015424">
    <property type="entry name" value="PyrdxlP-dep_Trfase"/>
</dbReference>
<evidence type="ECO:0000256" key="4">
    <source>
        <dbReference type="ARBA" id="ARBA00022679"/>
    </source>
</evidence>
<evidence type="ECO:0000313" key="8">
    <source>
        <dbReference type="Proteomes" id="UP001321506"/>
    </source>
</evidence>
<dbReference type="AlphaFoldDB" id="A0AAW6T647"/>
<protein>
    <submittedName>
        <fullName evidence="7">Aminotransferase class I/II-fold pyridoxal phosphate-dependent enzyme</fullName>
    </submittedName>
</protein>
<keyword evidence="4" id="KW-0808">Transferase</keyword>
<comment type="cofactor">
    <cofactor evidence="1">
        <name>pyridoxal 5'-phosphate</name>
        <dbReference type="ChEBI" id="CHEBI:597326"/>
    </cofactor>
</comment>
<dbReference type="Gene3D" id="3.40.640.10">
    <property type="entry name" value="Type I PLP-dependent aspartate aminotransferase-like (Major domain)"/>
    <property type="match status" value="1"/>
</dbReference>
<dbReference type="GO" id="GO:0005737">
    <property type="term" value="C:cytoplasm"/>
    <property type="evidence" value="ECO:0007669"/>
    <property type="project" value="TreeGrafter"/>
</dbReference>
<keyword evidence="5" id="KW-0663">Pyridoxal phosphate</keyword>
<dbReference type="Proteomes" id="UP001321506">
    <property type="component" value="Unassembled WGS sequence"/>
</dbReference>
<dbReference type="InterPro" id="IPR015422">
    <property type="entry name" value="PyrdxlP-dep_Trfase_small"/>
</dbReference>
<dbReference type="GO" id="GO:0030170">
    <property type="term" value="F:pyridoxal phosphate binding"/>
    <property type="evidence" value="ECO:0007669"/>
    <property type="project" value="InterPro"/>
</dbReference>